<dbReference type="Gene3D" id="3.40.50.150">
    <property type="entry name" value="Vaccinia Virus protein VP39"/>
    <property type="match status" value="1"/>
</dbReference>
<gene>
    <name evidence="1" type="ORF">HNV11_02390</name>
</gene>
<evidence type="ECO:0000313" key="2">
    <source>
        <dbReference type="Proteomes" id="UP000502756"/>
    </source>
</evidence>
<reference evidence="1 2" key="1">
    <citation type="submission" date="2020-05" db="EMBL/GenBank/DDBJ databases">
        <title>Genome sequencing of Spirosoma sp. TS118.</title>
        <authorList>
            <person name="Lee J.-H."/>
            <person name="Jeong S."/>
            <person name="Zhao L."/>
            <person name="Jung J.-H."/>
            <person name="Kim M.-K."/>
            <person name="Lim S."/>
        </authorList>
    </citation>
    <scope>NUCLEOTIDE SEQUENCE [LARGE SCALE GENOMIC DNA]</scope>
    <source>
        <strain evidence="1 2">TS118</strain>
    </source>
</reference>
<dbReference type="PANTHER" id="PTHR43861">
    <property type="entry name" value="TRANS-ACONITATE 2-METHYLTRANSFERASE-RELATED"/>
    <property type="match status" value="1"/>
</dbReference>
<dbReference type="SUPFAM" id="SSF53335">
    <property type="entry name" value="S-adenosyl-L-methionine-dependent methyltransferases"/>
    <property type="match status" value="1"/>
</dbReference>
<accession>A0A6M5Y5D1</accession>
<dbReference type="Pfam" id="PF13489">
    <property type="entry name" value="Methyltransf_23"/>
    <property type="match status" value="1"/>
</dbReference>
<evidence type="ECO:0000313" key="1">
    <source>
        <dbReference type="EMBL" id="QJW88303.1"/>
    </source>
</evidence>
<dbReference type="GO" id="GO:0008168">
    <property type="term" value="F:methyltransferase activity"/>
    <property type="evidence" value="ECO:0007669"/>
    <property type="project" value="UniProtKB-KW"/>
</dbReference>
<keyword evidence="1" id="KW-0808">Transferase</keyword>
<protein>
    <submittedName>
        <fullName evidence="1">Class I SAM-dependent methyltransferase</fullName>
    </submittedName>
</protein>
<dbReference type="Proteomes" id="UP000502756">
    <property type="component" value="Chromosome"/>
</dbReference>
<organism evidence="1 2">
    <name type="scientific">Spirosoma taeanense</name>
    <dbReference type="NCBI Taxonomy" id="2735870"/>
    <lineage>
        <taxon>Bacteria</taxon>
        <taxon>Pseudomonadati</taxon>
        <taxon>Bacteroidota</taxon>
        <taxon>Cytophagia</taxon>
        <taxon>Cytophagales</taxon>
        <taxon>Cytophagaceae</taxon>
        <taxon>Spirosoma</taxon>
    </lineage>
</organism>
<dbReference type="RefSeq" id="WP_171738136.1">
    <property type="nucleotide sequence ID" value="NZ_CP053435.1"/>
</dbReference>
<dbReference type="AlphaFoldDB" id="A0A6M5Y5D1"/>
<proteinExistence type="predicted"/>
<keyword evidence="2" id="KW-1185">Reference proteome</keyword>
<sequence>METTPTPPSTAMQYYDEKIDIYFNNVRRDLIAQLPKQPQQRILEVGSGGGDTLVAIKKEGLATEVVGVELFDMPGTNQQNPAIDQFFIRNIETDMPALPLNYFDVVLCGDVLEHLVDPWKTVRQLTAFLKSGGIIILSCPNIREISTWRKIFLQGDFGYTTSGILDKTHLRFFCRKNLEALGTTDELQPIRSMANYTLTPRRQSLRPFHFGLLDEFLAPQYMVISRKR</sequence>
<dbReference type="GO" id="GO:0032259">
    <property type="term" value="P:methylation"/>
    <property type="evidence" value="ECO:0007669"/>
    <property type="project" value="UniProtKB-KW"/>
</dbReference>
<name>A0A6M5Y5D1_9BACT</name>
<dbReference type="KEGG" id="stae:HNV11_02390"/>
<dbReference type="EMBL" id="CP053435">
    <property type="protein sequence ID" value="QJW88303.1"/>
    <property type="molecule type" value="Genomic_DNA"/>
</dbReference>
<dbReference type="InterPro" id="IPR029063">
    <property type="entry name" value="SAM-dependent_MTases_sf"/>
</dbReference>
<dbReference type="CDD" id="cd02440">
    <property type="entry name" value="AdoMet_MTases"/>
    <property type="match status" value="1"/>
</dbReference>
<keyword evidence="1" id="KW-0489">Methyltransferase</keyword>